<protein>
    <recommendedName>
        <fullName evidence="3">YubB ferredoxin-like domain-containing protein</fullName>
    </recommendedName>
</protein>
<organism evidence="1 2">
    <name type="scientific">Megamonas hypermegale</name>
    <dbReference type="NCBI Taxonomy" id="158847"/>
    <lineage>
        <taxon>Bacteria</taxon>
        <taxon>Bacillati</taxon>
        <taxon>Bacillota</taxon>
        <taxon>Negativicutes</taxon>
        <taxon>Selenomonadales</taxon>
        <taxon>Selenomonadaceae</taxon>
        <taxon>Megamonas</taxon>
    </lineage>
</organism>
<gene>
    <name evidence="1" type="ORF">NCTC10571_00567</name>
</gene>
<evidence type="ECO:0008006" key="3">
    <source>
        <dbReference type="Google" id="ProtNLM"/>
    </source>
</evidence>
<dbReference type="AlphaFoldDB" id="A0A378NPV3"/>
<proteinExistence type="predicted"/>
<sequence>MANYSDNQVVFFSENKEAVYDLWQKINDYINNSKTNSICGFLESLGYSEYESRNMSDLRNSFVGCDDEVTDDESVSFFYIKTETAWTGNIEVFYRVIEDHYNNEIELYALIEESGFNIFINTDEEGVYFYPKYKIDAFINDEQIVEYFESFNQVLDFIKKKFPKVKLSSKDTIERLKKKITKVYKVNDEEDFYLNIHRFSSMYPF</sequence>
<dbReference type="EMBL" id="UGPP01000001">
    <property type="protein sequence ID" value="STY70430.1"/>
    <property type="molecule type" value="Genomic_DNA"/>
</dbReference>
<name>A0A378NPV3_9FIRM</name>
<evidence type="ECO:0000313" key="2">
    <source>
        <dbReference type="Proteomes" id="UP000255234"/>
    </source>
</evidence>
<dbReference type="Proteomes" id="UP000255234">
    <property type="component" value="Unassembled WGS sequence"/>
</dbReference>
<accession>A0A378NPV3</accession>
<evidence type="ECO:0000313" key="1">
    <source>
        <dbReference type="EMBL" id="STY70430.1"/>
    </source>
</evidence>
<reference evidence="1 2" key="1">
    <citation type="submission" date="2018-06" db="EMBL/GenBank/DDBJ databases">
        <authorList>
            <consortium name="Pathogen Informatics"/>
            <person name="Doyle S."/>
        </authorList>
    </citation>
    <scope>NUCLEOTIDE SEQUENCE [LARGE SCALE GENOMIC DNA]</scope>
    <source>
        <strain evidence="1 2">NCTC10571</strain>
    </source>
</reference>
<dbReference type="RefSeq" id="WP_115151062.1">
    <property type="nucleotide sequence ID" value="NZ_UGPP01000001.1"/>
</dbReference>